<evidence type="ECO:0000313" key="1">
    <source>
        <dbReference type="EMBL" id="CAF1437876.1"/>
    </source>
</evidence>
<dbReference type="EMBL" id="CAJNOU010004348">
    <property type="protein sequence ID" value="CAF1437876.1"/>
    <property type="molecule type" value="Genomic_DNA"/>
</dbReference>
<gene>
    <name evidence="2" type="ORF">FNK824_LOCUS9241</name>
    <name evidence="1" type="ORF">SEV965_LOCUS33077</name>
</gene>
<sequence>MSTDSKLHKQFYEAYKNDSEMNQVNVFMCFHPIAMCEVFMPFNRTLIVIASTRYELARFSKEDWTKLNKNLQIIASNPRNVIAGNNLYDAEYIRYFTGIKTIVLSSLCAYTKVSYKPVIRKPFIIANMNAKNFRSKFMSLLTDSFQRLKISVRIGHLRDIYKGHYRYIQLARHPGIIHIPYQVSIMSLFEHYRMNIPLFFPSLDLLTEWHYTYRVVNERTWDGISGHIKNASRISGVLGPDIPDPNNEFDRDAIRYWLKFSDFYQWPHIIYFNSTDELVIKLKTTNLTEVSSNMKVYNANLTKNLFEQWRQILQRTSPL</sequence>
<protein>
    <submittedName>
        <fullName evidence="2">Uncharacterized protein</fullName>
    </submittedName>
</protein>
<dbReference type="Proteomes" id="UP000663874">
    <property type="component" value="Unassembled WGS sequence"/>
</dbReference>
<name>A0A818ULD3_9BILA</name>
<dbReference type="Proteomes" id="UP000663889">
    <property type="component" value="Unassembled WGS sequence"/>
</dbReference>
<dbReference type="AlphaFoldDB" id="A0A818ULD3"/>
<evidence type="ECO:0000313" key="2">
    <source>
        <dbReference type="EMBL" id="CAF3702249.1"/>
    </source>
</evidence>
<dbReference type="EMBL" id="CAJOBE010000959">
    <property type="protein sequence ID" value="CAF3702249.1"/>
    <property type="molecule type" value="Genomic_DNA"/>
</dbReference>
<comment type="caution">
    <text evidence="2">The sequence shown here is derived from an EMBL/GenBank/DDBJ whole genome shotgun (WGS) entry which is preliminary data.</text>
</comment>
<accession>A0A818ULD3</accession>
<reference evidence="2" key="1">
    <citation type="submission" date="2021-02" db="EMBL/GenBank/DDBJ databases">
        <authorList>
            <person name="Nowell W R."/>
        </authorList>
    </citation>
    <scope>NUCLEOTIDE SEQUENCE</scope>
</reference>
<evidence type="ECO:0000313" key="3">
    <source>
        <dbReference type="Proteomes" id="UP000663874"/>
    </source>
</evidence>
<organism evidence="2 3">
    <name type="scientific">Rotaria sordida</name>
    <dbReference type="NCBI Taxonomy" id="392033"/>
    <lineage>
        <taxon>Eukaryota</taxon>
        <taxon>Metazoa</taxon>
        <taxon>Spiralia</taxon>
        <taxon>Gnathifera</taxon>
        <taxon>Rotifera</taxon>
        <taxon>Eurotatoria</taxon>
        <taxon>Bdelloidea</taxon>
        <taxon>Philodinida</taxon>
        <taxon>Philodinidae</taxon>
        <taxon>Rotaria</taxon>
    </lineage>
</organism>
<proteinExistence type="predicted"/>